<dbReference type="SFLD" id="SFLDG01129">
    <property type="entry name" value="C1.5:_HAD__Beta-PGM__Phosphata"/>
    <property type="match status" value="1"/>
</dbReference>
<dbReference type="SUPFAM" id="SSF56784">
    <property type="entry name" value="HAD-like"/>
    <property type="match status" value="1"/>
</dbReference>
<dbReference type="CDD" id="cd01629">
    <property type="entry name" value="HAD_EP"/>
    <property type="match status" value="1"/>
</dbReference>
<evidence type="ECO:0000256" key="2">
    <source>
        <dbReference type="ARBA" id="ARBA00022801"/>
    </source>
</evidence>
<dbReference type="InterPro" id="IPR006439">
    <property type="entry name" value="HAD-SF_hydro_IA"/>
</dbReference>
<evidence type="ECO:0000256" key="3">
    <source>
        <dbReference type="ARBA" id="ARBA00023167"/>
    </source>
</evidence>
<dbReference type="EMBL" id="WJXW01000011">
    <property type="protein sequence ID" value="KAF9732107.1"/>
    <property type="molecule type" value="Genomic_DNA"/>
</dbReference>
<dbReference type="PRINTS" id="PR00413">
    <property type="entry name" value="HADHALOGNASE"/>
</dbReference>
<dbReference type="NCBIfam" id="TIGR01691">
    <property type="entry name" value="enolase-ppase"/>
    <property type="match status" value="1"/>
</dbReference>
<dbReference type="Pfam" id="PF00702">
    <property type="entry name" value="Hydrolase"/>
    <property type="match status" value="1"/>
</dbReference>
<dbReference type="GO" id="GO:0019509">
    <property type="term" value="P:L-methionine salvage from methylthioadenosine"/>
    <property type="evidence" value="ECO:0007669"/>
    <property type="project" value="InterPro"/>
</dbReference>
<sequence>MSPANIDSARWEDSQVVLLDIEGTISSISFVKDVLYPYAVDRLAKLSRDSWHDPGFQDLIAGFPEETRPNAETLLAHVHDLTRSDTKAVYLKQLQGKLWKTGYEDGDLITPLFDDVIPTLEKWKNAGKTLAIFSSGSVQAQLQFFSFVRDGATTRDLKPLFKAHFDPTIAGSKLEKGSYEKIGSELGQKGARVTFLTDNIKEAEAAKDAGMYAVLVDRPGNAPLAEQDRERFPVVQQLTDLP</sequence>
<accession>A0A9P6GAD8</accession>
<dbReference type="InterPro" id="IPR036412">
    <property type="entry name" value="HAD-like_sf"/>
</dbReference>
<dbReference type="GO" id="GO:0000287">
    <property type="term" value="F:magnesium ion binding"/>
    <property type="evidence" value="ECO:0007669"/>
    <property type="project" value="InterPro"/>
</dbReference>
<keyword evidence="3" id="KW-0486">Methionine biosynthesis</keyword>
<protein>
    <submittedName>
        <fullName evidence="4">Enolase-phosphatase E1</fullName>
    </submittedName>
</protein>
<dbReference type="GO" id="GO:0043874">
    <property type="term" value="F:acireductone synthase activity"/>
    <property type="evidence" value="ECO:0007669"/>
    <property type="project" value="InterPro"/>
</dbReference>
<proteinExistence type="predicted"/>
<reference evidence="4" key="1">
    <citation type="journal article" date="2020" name="Mol. Plant Microbe Interact.">
        <title>Genome Sequence of the Biocontrol Agent Coniothyrium minitans strain Conio (IMI 134523).</title>
        <authorList>
            <person name="Patel D."/>
            <person name="Shittu T.A."/>
            <person name="Baroncelli R."/>
            <person name="Muthumeenakshi S."/>
            <person name="Osborne T.H."/>
            <person name="Janganan T.K."/>
            <person name="Sreenivasaprasad S."/>
        </authorList>
    </citation>
    <scope>NUCLEOTIDE SEQUENCE</scope>
    <source>
        <strain evidence="4">Conio</strain>
    </source>
</reference>
<organism evidence="4 5">
    <name type="scientific">Paraphaeosphaeria minitans</name>
    <dbReference type="NCBI Taxonomy" id="565426"/>
    <lineage>
        <taxon>Eukaryota</taxon>
        <taxon>Fungi</taxon>
        <taxon>Dikarya</taxon>
        <taxon>Ascomycota</taxon>
        <taxon>Pezizomycotina</taxon>
        <taxon>Dothideomycetes</taxon>
        <taxon>Pleosporomycetidae</taxon>
        <taxon>Pleosporales</taxon>
        <taxon>Massarineae</taxon>
        <taxon>Didymosphaeriaceae</taxon>
        <taxon>Paraphaeosphaeria</taxon>
    </lineage>
</organism>
<dbReference type="PANTHER" id="PTHR20371">
    <property type="entry name" value="ENOLASE-PHOSPHATASE E1"/>
    <property type="match status" value="1"/>
</dbReference>
<dbReference type="InterPro" id="IPR023943">
    <property type="entry name" value="Enolase-ppase_E1"/>
</dbReference>
<dbReference type="SFLD" id="SFLDG01133">
    <property type="entry name" value="C1.5.4:_Enolase-phosphatase_Li"/>
    <property type="match status" value="1"/>
</dbReference>
<dbReference type="OrthoDB" id="272500at2759"/>
<dbReference type="PANTHER" id="PTHR20371:SF1">
    <property type="entry name" value="ENOLASE-PHOSPHATASE E1"/>
    <property type="match status" value="1"/>
</dbReference>
<keyword evidence="1" id="KW-0028">Amino-acid biosynthesis</keyword>
<name>A0A9P6GAD8_9PLEO</name>
<evidence type="ECO:0000313" key="5">
    <source>
        <dbReference type="Proteomes" id="UP000756921"/>
    </source>
</evidence>
<dbReference type="AlphaFoldDB" id="A0A9P6GAD8"/>
<evidence type="ECO:0000313" key="4">
    <source>
        <dbReference type="EMBL" id="KAF9732107.1"/>
    </source>
</evidence>
<dbReference type="Gene3D" id="3.40.50.1000">
    <property type="entry name" value="HAD superfamily/HAD-like"/>
    <property type="match status" value="1"/>
</dbReference>
<keyword evidence="5" id="KW-1185">Reference proteome</keyword>
<dbReference type="Gene3D" id="1.10.720.60">
    <property type="match status" value="1"/>
</dbReference>
<dbReference type="Proteomes" id="UP000756921">
    <property type="component" value="Unassembled WGS sequence"/>
</dbReference>
<evidence type="ECO:0000256" key="1">
    <source>
        <dbReference type="ARBA" id="ARBA00022605"/>
    </source>
</evidence>
<dbReference type="SFLD" id="SFLDS00003">
    <property type="entry name" value="Haloacid_Dehalogenase"/>
    <property type="match status" value="1"/>
</dbReference>
<gene>
    <name evidence="4" type="ORF">PMIN01_10036</name>
</gene>
<keyword evidence="2" id="KW-0378">Hydrolase</keyword>
<comment type="caution">
    <text evidence="4">The sequence shown here is derived from an EMBL/GenBank/DDBJ whole genome shotgun (WGS) entry which is preliminary data.</text>
</comment>
<dbReference type="InterPro" id="IPR023214">
    <property type="entry name" value="HAD_sf"/>
</dbReference>